<sequence length="324" mass="36850">MLSLVGQCSIRTFLGPEMCRKKRWVDLHTDYTVAVVTAVQALRKWPRALVPIVHRFHPKAKAARALLNEARSMIQPMHEQRKRDMAAGKPVPADTLTWFEEVAKGQPYDPAVAQLTMALAGLHSSTDLLCAVMLDLTDHPEVVEALRRELVQVLKREGWKQSTFSHLTLMDSVLKESQRLKPVGRAFFKRVAMADIKLDNKVEIPKGAFVAVSNHGMWDPENYTDPERFDAYRFVHMPDNKASAFSSVSVEHTGFGFGKNSCPGRNYVALQLKIILAHLLLKYEWKLPDNYKPATFNNGFDLIADPFAQVLVRRRNEELEVFLR</sequence>
<dbReference type="PRINTS" id="PR00465">
    <property type="entry name" value="EP450IV"/>
</dbReference>
<evidence type="ECO:0000313" key="9">
    <source>
        <dbReference type="Proteomes" id="UP001583177"/>
    </source>
</evidence>
<comment type="cofactor">
    <cofactor evidence="1">
        <name>heme</name>
        <dbReference type="ChEBI" id="CHEBI:30413"/>
    </cofactor>
</comment>
<dbReference type="InterPro" id="IPR036396">
    <property type="entry name" value="Cyt_P450_sf"/>
</dbReference>
<proteinExistence type="inferred from homology"/>
<dbReference type="PANTHER" id="PTHR46206">
    <property type="entry name" value="CYTOCHROME P450"/>
    <property type="match status" value="1"/>
</dbReference>
<dbReference type="Pfam" id="PF00067">
    <property type="entry name" value="p450"/>
    <property type="match status" value="1"/>
</dbReference>
<evidence type="ECO:0000256" key="6">
    <source>
        <dbReference type="ARBA" id="ARBA00023004"/>
    </source>
</evidence>
<keyword evidence="6" id="KW-0408">Iron</keyword>
<dbReference type="InterPro" id="IPR001128">
    <property type="entry name" value="Cyt_P450"/>
</dbReference>
<dbReference type="PANTHER" id="PTHR46206:SF2">
    <property type="entry name" value="CYTOCHROME P450 MONOOXYGENASE AUSG-RELATED"/>
    <property type="match status" value="1"/>
</dbReference>
<keyword evidence="4" id="KW-0479">Metal-binding</keyword>
<dbReference type="CDD" id="cd11041">
    <property type="entry name" value="CYP503A1-like"/>
    <property type="match status" value="1"/>
</dbReference>
<evidence type="ECO:0000256" key="4">
    <source>
        <dbReference type="ARBA" id="ARBA00022723"/>
    </source>
</evidence>
<reference evidence="8 9" key="1">
    <citation type="journal article" date="2024" name="IMA Fungus">
        <title>IMA Genome - F19 : A genome assembly and annotation guide to empower mycologists, including annotated draft genome sequences of Ceratocystis pirilliformis, Diaporthe australafricana, Fusarium ophioides, Paecilomyces lecythidis, and Sporothrix stenoceras.</title>
        <authorList>
            <person name="Aylward J."/>
            <person name="Wilson A.M."/>
            <person name="Visagie C.M."/>
            <person name="Spraker J."/>
            <person name="Barnes I."/>
            <person name="Buitendag C."/>
            <person name="Ceriani C."/>
            <person name="Del Mar Angel L."/>
            <person name="du Plessis D."/>
            <person name="Fuchs T."/>
            <person name="Gasser K."/>
            <person name="Kramer D."/>
            <person name="Li W."/>
            <person name="Munsamy K."/>
            <person name="Piso A."/>
            <person name="Price J.L."/>
            <person name="Sonnekus B."/>
            <person name="Thomas C."/>
            <person name="van der Nest A."/>
            <person name="van Dijk A."/>
            <person name="van Heerden A."/>
            <person name="van Vuuren N."/>
            <person name="Yilmaz N."/>
            <person name="Duong T.A."/>
            <person name="van der Merwe N.A."/>
            <person name="Wingfield M.J."/>
            <person name="Wingfield B.D."/>
        </authorList>
    </citation>
    <scope>NUCLEOTIDE SEQUENCE [LARGE SCALE GENOMIC DNA]</scope>
    <source>
        <strain evidence="8 9">CMW 18300</strain>
    </source>
</reference>
<evidence type="ECO:0000256" key="7">
    <source>
        <dbReference type="ARBA" id="ARBA00023033"/>
    </source>
</evidence>
<comment type="similarity">
    <text evidence="2">Belongs to the cytochrome P450 family.</text>
</comment>
<dbReference type="SUPFAM" id="SSF48264">
    <property type="entry name" value="Cytochrome P450"/>
    <property type="match status" value="1"/>
</dbReference>
<dbReference type="InterPro" id="IPR002403">
    <property type="entry name" value="Cyt_P450_E_grp-IV"/>
</dbReference>
<keyword evidence="3" id="KW-0349">Heme</keyword>
<protein>
    <recommendedName>
        <fullName evidence="10">Cytochrome P450 monooxygenase</fullName>
    </recommendedName>
</protein>
<evidence type="ECO:0008006" key="10">
    <source>
        <dbReference type="Google" id="ProtNLM"/>
    </source>
</evidence>
<gene>
    <name evidence="8" type="ORF">Daus18300_007579</name>
</gene>
<dbReference type="Gene3D" id="1.10.630.10">
    <property type="entry name" value="Cytochrome P450"/>
    <property type="match status" value="1"/>
</dbReference>
<dbReference type="EMBL" id="JAWRVE010000067">
    <property type="protein sequence ID" value="KAL1864564.1"/>
    <property type="molecule type" value="Genomic_DNA"/>
</dbReference>
<accession>A0ABR3WLQ8</accession>
<comment type="caution">
    <text evidence="8">The sequence shown here is derived from an EMBL/GenBank/DDBJ whole genome shotgun (WGS) entry which is preliminary data.</text>
</comment>
<keyword evidence="9" id="KW-1185">Reference proteome</keyword>
<evidence type="ECO:0000313" key="8">
    <source>
        <dbReference type="EMBL" id="KAL1864564.1"/>
    </source>
</evidence>
<dbReference type="Proteomes" id="UP001583177">
    <property type="component" value="Unassembled WGS sequence"/>
</dbReference>
<keyword evidence="7" id="KW-0503">Monooxygenase</keyword>
<organism evidence="8 9">
    <name type="scientific">Diaporthe australafricana</name>
    <dbReference type="NCBI Taxonomy" id="127596"/>
    <lineage>
        <taxon>Eukaryota</taxon>
        <taxon>Fungi</taxon>
        <taxon>Dikarya</taxon>
        <taxon>Ascomycota</taxon>
        <taxon>Pezizomycotina</taxon>
        <taxon>Sordariomycetes</taxon>
        <taxon>Sordariomycetidae</taxon>
        <taxon>Diaporthales</taxon>
        <taxon>Diaporthaceae</taxon>
        <taxon>Diaporthe</taxon>
    </lineage>
</organism>
<keyword evidence="5" id="KW-0560">Oxidoreductase</keyword>
<evidence type="ECO:0000256" key="2">
    <source>
        <dbReference type="ARBA" id="ARBA00010617"/>
    </source>
</evidence>
<evidence type="ECO:0000256" key="1">
    <source>
        <dbReference type="ARBA" id="ARBA00001971"/>
    </source>
</evidence>
<evidence type="ECO:0000256" key="3">
    <source>
        <dbReference type="ARBA" id="ARBA00022617"/>
    </source>
</evidence>
<evidence type="ECO:0000256" key="5">
    <source>
        <dbReference type="ARBA" id="ARBA00023002"/>
    </source>
</evidence>
<name>A0ABR3WLQ8_9PEZI</name>